<feature type="region of interest" description="Disordered" evidence="7">
    <location>
        <begin position="325"/>
        <end position="352"/>
    </location>
</feature>
<accession>A0AA36LN09</accession>
<evidence type="ECO:0000256" key="4">
    <source>
        <dbReference type="ARBA" id="ARBA00022870"/>
    </source>
</evidence>
<dbReference type="InterPro" id="IPR005427">
    <property type="entry name" value="BipC/SctB"/>
</dbReference>
<keyword evidence="4" id="KW-1043">Host membrane</keyword>
<dbReference type="AlphaFoldDB" id="A0AA36LN09"/>
<evidence type="ECO:0000256" key="3">
    <source>
        <dbReference type="ARBA" id="ARBA00022525"/>
    </source>
</evidence>
<keyword evidence="4" id="KW-0472">Membrane</keyword>
<dbReference type="EMBL" id="CQBM01000002">
    <property type="protein sequence ID" value="CNH89558.1"/>
    <property type="molecule type" value="Genomic_DNA"/>
</dbReference>
<evidence type="ECO:0000256" key="5">
    <source>
        <dbReference type="ARBA" id="ARBA00023026"/>
    </source>
</evidence>
<dbReference type="Proteomes" id="UP000040841">
    <property type="component" value="Unassembled WGS sequence"/>
</dbReference>
<comment type="similarity">
    <text evidence="6">Belongs to the SctB/SipC family.</text>
</comment>
<evidence type="ECO:0000256" key="7">
    <source>
        <dbReference type="SAM" id="MobiDB-lite"/>
    </source>
</evidence>
<evidence type="ECO:0000256" key="6">
    <source>
        <dbReference type="ARBA" id="ARBA00035650"/>
    </source>
</evidence>
<comment type="subcellular location">
    <subcellularLocation>
        <location evidence="1">Host membrane</location>
        <topology evidence="1">Single-pass membrane protein</topology>
    </subcellularLocation>
    <subcellularLocation>
        <location evidence="2">Secreted</location>
    </subcellularLocation>
</comment>
<dbReference type="GO" id="GO:0005576">
    <property type="term" value="C:extracellular region"/>
    <property type="evidence" value="ECO:0007669"/>
    <property type="project" value="UniProtKB-SubCell"/>
</dbReference>
<evidence type="ECO:0000256" key="1">
    <source>
        <dbReference type="ARBA" id="ARBA00004379"/>
    </source>
</evidence>
<gene>
    <name evidence="8" type="primary">yspC</name>
    <name evidence="8" type="ORF">ERS008502_01668</name>
</gene>
<dbReference type="GO" id="GO:0033644">
    <property type="term" value="C:host cell membrane"/>
    <property type="evidence" value="ECO:0007669"/>
    <property type="project" value="UniProtKB-SubCell"/>
</dbReference>
<comment type="caution">
    <text evidence="8">The sequence shown here is derived from an EMBL/GenBank/DDBJ whole genome shotgun (WGS) entry which is preliminary data.</text>
</comment>
<keyword evidence="3" id="KW-0964">Secreted</keyword>
<feature type="compositionally biased region" description="Low complexity" evidence="7">
    <location>
        <begin position="325"/>
        <end position="347"/>
    </location>
</feature>
<dbReference type="NCBIfam" id="TIGR02101">
    <property type="entry name" value="IpaC_SipC"/>
    <property type="match status" value="1"/>
</dbReference>
<sequence>MSTIQQTAKPVDIRTIQNLAPLPKSIEVEQITTSKLNLQDVNPLTTDFTRADGKPLLAAPMNAINHDQMLAQLGELEDPDNAERLDDLRIALSITPEGLKQALTTVIQREVAATEESAGNRALLDALATDDVEQRNLASAAQTMLSGSLLKEMQNAQSGESVSDSKVESEASVKESRFIGIQTSDMMRFLLSMLREVMAEINISERRINGMFATLSANMTEKAAESTIREGKEIFKSALIGFATSMAITTAGTAFQARGIVKQNQAVNKHLKPANLDKAQAQSLSRNLNKTTTTTTTTTAKVHEAPQSISLGGQRINLGGKQVKQAATPTATKPAKQAATPTATEQANSKQADIKSIDDVNNRAELHGQAYEQKTNKYRTQTSIAEQMSRMSDNAGQVANTSNLSAVKGAEADKMIQNTASEVARGIASDKEKQIDRSSDAVKEMRQHISEMHASTVRTNQSLVKG</sequence>
<protein>
    <submittedName>
        <fullName evidence="8">Membrane protein</fullName>
    </submittedName>
</protein>
<organism evidence="8 9">
    <name type="scientific">Yersinia mollaretii</name>
    <dbReference type="NCBI Taxonomy" id="33060"/>
    <lineage>
        <taxon>Bacteria</taxon>
        <taxon>Pseudomonadati</taxon>
        <taxon>Pseudomonadota</taxon>
        <taxon>Gammaproteobacteria</taxon>
        <taxon>Enterobacterales</taxon>
        <taxon>Yersiniaceae</taxon>
        <taxon>Yersinia</taxon>
    </lineage>
</organism>
<evidence type="ECO:0000313" key="9">
    <source>
        <dbReference type="Proteomes" id="UP000040841"/>
    </source>
</evidence>
<evidence type="ECO:0000256" key="2">
    <source>
        <dbReference type="ARBA" id="ARBA00004613"/>
    </source>
</evidence>
<name>A0AA36LN09_YERMO</name>
<keyword evidence="5" id="KW-0843">Virulence</keyword>
<feature type="compositionally biased region" description="Basic and acidic residues" evidence="7">
    <location>
        <begin position="428"/>
        <end position="445"/>
    </location>
</feature>
<evidence type="ECO:0000313" key="8">
    <source>
        <dbReference type="EMBL" id="CNH89558.1"/>
    </source>
</evidence>
<reference evidence="8 9" key="1">
    <citation type="submission" date="2015-03" db="EMBL/GenBank/DDBJ databases">
        <authorList>
            <consortium name="Pathogen Informatics"/>
            <person name="Murphy D."/>
        </authorList>
    </citation>
    <scope>NUCLEOTIDE SEQUENCE [LARGE SCALE GENOMIC DNA]</scope>
    <source>
        <strain evidence="8 9">FE82747</strain>
    </source>
</reference>
<feature type="region of interest" description="Disordered" evidence="7">
    <location>
        <begin position="425"/>
        <end position="445"/>
    </location>
</feature>
<dbReference type="RefSeq" id="WP_049678363.1">
    <property type="nucleotide sequence ID" value="NZ_CABMMJ010000002.1"/>
</dbReference>
<proteinExistence type="inferred from homology"/>